<dbReference type="PANTHER" id="PTHR10048:SF111">
    <property type="entry name" value="PHOSPHATIDYLINOSITOL 3-KINASE AGE-1"/>
    <property type="match status" value="1"/>
</dbReference>
<dbReference type="PROSITE" id="PS50290">
    <property type="entry name" value="PI3_4_KINASE_3"/>
    <property type="match status" value="1"/>
</dbReference>
<dbReference type="GO" id="GO:0005524">
    <property type="term" value="F:ATP binding"/>
    <property type="evidence" value="ECO:0007669"/>
    <property type="project" value="UniProtKB-KW"/>
</dbReference>
<evidence type="ECO:0008006" key="14">
    <source>
        <dbReference type="Google" id="ProtNLM"/>
    </source>
</evidence>
<evidence type="ECO:0000256" key="3">
    <source>
        <dbReference type="ARBA" id="ARBA00022777"/>
    </source>
</evidence>
<dbReference type="SMART" id="SM00143">
    <property type="entry name" value="PI3K_p85B"/>
    <property type="match status" value="1"/>
</dbReference>
<dbReference type="InterPro" id="IPR035892">
    <property type="entry name" value="C2_domain_sf"/>
</dbReference>
<dbReference type="SUPFAM" id="SSF54236">
    <property type="entry name" value="Ubiquitin-like"/>
    <property type="match status" value="1"/>
</dbReference>
<evidence type="ECO:0000256" key="1">
    <source>
        <dbReference type="ARBA" id="ARBA00022679"/>
    </source>
</evidence>
<dbReference type="SUPFAM" id="SSF48371">
    <property type="entry name" value="ARM repeat"/>
    <property type="match status" value="1"/>
</dbReference>
<evidence type="ECO:0000313" key="12">
    <source>
        <dbReference type="EMBL" id="KAF7259124.1"/>
    </source>
</evidence>
<evidence type="ECO:0000256" key="5">
    <source>
        <dbReference type="PROSITE-ProRule" id="PRU00880"/>
    </source>
</evidence>
<dbReference type="Pfam" id="PF00454">
    <property type="entry name" value="PI3_PI4_kinase"/>
    <property type="match status" value="1"/>
</dbReference>
<dbReference type="GO" id="GO:0043491">
    <property type="term" value="P:phosphatidylinositol 3-kinase/protein kinase B signal transduction"/>
    <property type="evidence" value="ECO:0007669"/>
    <property type="project" value="TreeGrafter"/>
</dbReference>
<dbReference type="InterPro" id="IPR011009">
    <property type="entry name" value="Kinase-like_dom_sf"/>
</dbReference>
<dbReference type="PROSITE" id="PS51547">
    <property type="entry name" value="C2_PI3K"/>
    <property type="match status" value="1"/>
</dbReference>
<accession>A0A8S9YX11</accession>
<dbReference type="Gene3D" id="3.30.1010.10">
    <property type="entry name" value="Phosphatidylinositol 3-kinase Catalytic Subunit, Chain A, domain 4"/>
    <property type="match status" value="1"/>
</dbReference>
<dbReference type="InterPro" id="IPR016024">
    <property type="entry name" value="ARM-type_fold"/>
</dbReference>
<dbReference type="GO" id="GO:0048015">
    <property type="term" value="P:phosphatidylinositol-mediated signaling"/>
    <property type="evidence" value="ECO:0007669"/>
    <property type="project" value="TreeGrafter"/>
</dbReference>
<dbReference type="InterPro" id="IPR000341">
    <property type="entry name" value="PI3K_Ras-bd_dom"/>
</dbReference>
<evidence type="ECO:0000259" key="7">
    <source>
        <dbReference type="PROSITE" id="PS50290"/>
    </source>
</evidence>
<feature type="domain" description="C2 PI3K-type" evidence="11">
    <location>
        <begin position="449"/>
        <end position="619"/>
    </location>
</feature>
<dbReference type="Pfam" id="PF00794">
    <property type="entry name" value="PI3K_rbd"/>
    <property type="match status" value="1"/>
</dbReference>
<gene>
    <name evidence="12" type="ORF">EG68_03672</name>
</gene>
<proteinExistence type="inferred from homology"/>
<dbReference type="InterPro" id="IPR029071">
    <property type="entry name" value="Ubiquitin-like_domsf"/>
</dbReference>
<dbReference type="InterPro" id="IPR000403">
    <property type="entry name" value="PI3/4_kinase_cat_dom"/>
</dbReference>
<dbReference type="GO" id="GO:0005942">
    <property type="term" value="C:phosphatidylinositol 3-kinase complex"/>
    <property type="evidence" value="ECO:0007669"/>
    <property type="project" value="TreeGrafter"/>
</dbReference>
<dbReference type="PROSITE" id="PS51545">
    <property type="entry name" value="PIK_HELICAL"/>
    <property type="match status" value="1"/>
</dbReference>
<dbReference type="InterPro" id="IPR015433">
    <property type="entry name" value="PI3/4_kinase"/>
</dbReference>
<evidence type="ECO:0000259" key="9">
    <source>
        <dbReference type="PROSITE" id="PS51545"/>
    </source>
</evidence>
<protein>
    <recommendedName>
        <fullName evidence="14">Phosphatidylinositol-4,5-bisphosphate 3-kinase</fullName>
    </recommendedName>
</protein>
<dbReference type="Gene3D" id="3.10.20.770">
    <property type="match status" value="1"/>
</dbReference>
<dbReference type="FunFam" id="1.10.1070.11:FF:000001">
    <property type="entry name" value="Phosphatidylinositol 4,5-bisphosphate 3-kinase catalytic subunit"/>
    <property type="match status" value="1"/>
</dbReference>
<dbReference type="PROSITE" id="PS51544">
    <property type="entry name" value="PI3K_ABD"/>
    <property type="match status" value="1"/>
</dbReference>
<keyword evidence="4" id="KW-0067">ATP-binding</keyword>
<dbReference type="PROSITE" id="PS00915">
    <property type="entry name" value="PI3_4_KINASE_1"/>
    <property type="match status" value="1"/>
</dbReference>
<dbReference type="InterPro" id="IPR002420">
    <property type="entry name" value="PI3K-type_C2_dom"/>
</dbReference>
<dbReference type="GO" id="GO:0005737">
    <property type="term" value="C:cytoplasm"/>
    <property type="evidence" value="ECO:0007669"/>
    <property type="project" value="TreeGrafter"/>
</dbReference>
<organism evidence="12 13">
    <name type="scientific">Paragonimus skrjabini miyazakii</name>
    <dbReference type="NCBI Taxonomy" id="59628"/>
    <lineage>
        <taxon>Eukaryota</taxon>
        <taxon>Metazoa</taxon>
        <taxon>Spiralia</taxon>
        <taxon>Lophotrochozoa</taxon>
        <taxon>Platyhelminthes</taxon>
        <taxon>Trematoda</taxon>
        <taxon>Digenea</taxon>
        <taxon>Plagiorchiida</taxon>
        <taxon>Troglotremata</taxon>
        <taxon>Troglotrematidae</taxon>
        <taxon>Paragonimus</taxon>
    </lineage>
</organism>
<dbReference type="EMBL" id="JTDE01001355">
    <property type="protein sequence ID" value="KAF7259124.1"/>
    <property type="molecule type" value="Genomic_DNA"/>
</dbReference>
<dbReference type="SMART" id="SM00145">
    <property type="entry name" value="PI3Ka"/>
    <property type="match status" value="1"/>
</dbReference>
<feature type="domain" description="PIK helical" evidence="9">
    <location>
        <begin position="702"/>
        <end position="909"/>
    </location>
</feature>
<keyword evidence="1" id="KW-0808">Transferase</keyword>
<dbReference type="CDD" id="cd05165">
    <property type="entry name" value="PI3Kc_I"/>
    <property type="match status" value="1"/>
</dbReference>
<feature type="domain" description="PI3K/PI4K catalytic" evidence="7">
    <location>
        <begin position="977"/>
        <end position="1285"/>
    </location>
</feature>
<dbReference type="SUPFAM" id="SSF56112">
    <property type="entry name" value="Protein kinase-like (PK-like)"/>
    <property type="match status" value="1"/>
</dbReference>
<dbReference type="SUPFAM" id="SSF49562">
    <property type="entry name" value="C2 domain (Calcium/lipid-binding domain, CaLB)"/>
    <property type="match status" value="1"/>
</dbReference>
<feature type="domain" description="PI3K-RBD" evidence="10">
    <location>
        <begin position="191"/>
        <end position="300"/>
    </location>
</feature>
<dbReference type="Pfam" id="PF00792">
    <property type="entry name" value="PI3K_C2"/>
    <property type="match status" value="1"/>
</dbReference>
<dbReference type="InterPro" id="IPR003113">
    <property type="entry name" value="PI3K_ABD"/>
</dbReference>
<dbReference type="Gene3D" id="1.25.40.70">
    <property type="entry name" value="Phosphatidylinositol 3-kinase, accessory domain (PIK)"/>
    <property type="match status" value="1"/>
</dbReference>
<dbReference type="GO" id="GO:0016303">
    <property type="term" value="F:1-phosphatidylinositol-3-kinase activity"/>
    <property type="evidence" value="ECO:0007669"/>
    <property type="project" value="TreeGrafter"/>
</dbReference>
<evidence type="ECO:0000259" key="8">
    <source>
        <dbReference type="PROSITE" id="PS51544"/>
    </source>
</evidence>
<evidence type="ECO:0000256" key="4">
    <source>
        <dbReference type="ARBA" id="ARBA00022840"/>
    </source>
</evidence>
<evidence type="ECO:0000313" key="13">
    <source>
        <dbReference type="Proteomes" id="UP000822476"/>
    </source>
</evidence>
<dbReference type="GO" id="GO:0005886">
    <property type="term" value="C:plasma membrane"/>
    <property type="evidence" value="ECO:0007669"/>
    <property type="project" value="TreeGrafter"/>
</dbReference>
<dbReference type="Proteomes" id="UP000822476">
    <property type="component" value="Unassembled WGS sequence"/>
</dbReference>
<keyword evidence="3" id="KW-0418">Kinase</keyword>
<feature type="region of interest" description="Disordered" evidence="6">
    <location>
        <begin position="338"/>
        <end position="370"/>
    </location>
</feature>
<name>A0A8S9YX11_9TREM</name>
<dbReference type="InterPro" id="IPR018936">
    <property type="entry name" value="PI3/4_kinase_CS"/>
</dbReference>
<dbReference type="Pfam" id="PF00613">
    <property type="entry name" value="PI3Ka"/>
    <property type="match status" value="2"/>
</dbReference>
<feature type="domain" description="PI3K-ABD" evidence="8">
    <location>
        <begin position="15"/>
        <end position="106"/>
    </location>
</feature>
<dbReference type="OrthoDB" id="67688at2759"/>
<evidence type="ECO:0000259" key="11">
    <source>
        <dbReference type="PROSITE" id="PS51547"/>
    </source>
</evidence>
<reference evidence="12" key="1">
    <citation type="submission" date="2019-07" db="EMBL/GenBank/DDBJ databases">
        <title>Annotation for the trematode Paragonimus miyazaki's.</title>
        <authorList>
            <person name="Choi Y.-J."/>
        </authorList>
    </citation>
    <scope>NUCLEOTIDE SEQUENCE</scope>
    <source>
        <strain evidence="12">Japan</strain>
    </source>
</reference>
<evidence type="ECO:0000256" key="6">
    <source>
        <dbReference type="SAM" id="MobiDB-lite"/>
    </source>
</evidence>
<dbReference type="InterPro" id="IPR042236">
    <property type="entry name" value="PI3K_accessory_sf"/>
</dbReference>
<dbReference type="PROSITE" id="PS00916">
    <property type="entry name" value="PI3_4_KINASE_2"/>
    <property type="match status" value="1"/>
</dbReference>
<sequence length="1298" mass="147500">MPPTPGLQRGFSLLIDSNAQLDFLLPNGLIIPLEQMDSELCLSKAKDELWFAAAKEPLFDKLQSKDRYIFSGINRETAEEQEYYDQTLRLRELPLLLPYLRVVETTKDSVLLERNMQDATIASCIGISHADITQAERLIPEVKWARTRLCHLATMHRQALRAAGSNGLAQYLASATQRHLSKSLLHTLNSLPNLTVCAWILDGEESAKERCVSVELDVNATVRDALNELLQIQTDLFRNRSPSALCAFPVVFRPLEVSAYVLKICCSQSYLFELDVKLVSFEYVQSCIEQAQCPCLSPMLRKDVCETLANCLNDDSISDLICPPRPCCHSEIENSSPLMRNPNRSSRLVTSNIDNSPRTGHNTGSFETTGLRESSPYRALEELLCNNDEKHETEELDVIEVDDDNDADLTSKSQDKKQLVTSLWNLSYYLSVQVRSGKFLVGTLSSPQTATPSSPSPQQHSSVASVFAACLDVSQSSYVVRVGLFHGTQSLIEYQTTSEMPGNHMSWNKWLNFHILLANIPPAARLCVALIKLERNTDKRAGKTYEYPIGWANLNFFDHRGFMKSGEVTLRLWPASLLQSTEERFNRLYPAGTVLENPNPDFTLQIRIHNPTGRRIRLPSFRSFVEAHCRQNSWDSTTYNSLSKHSRTQLGQELRSNIFPNGMAFVNQVFGSGDMEEDLDESMLNVINPESDLSSPLFHPDYPGLSTEQDNNESMLRELVSHDPLYELSEQEKSALWRNRYFCMKNFPEALPWLTQSVCWYRRESLMEFYYLLHSWPRPLDVRVALQLLGAMGLNTSLIGEVNAVITSAAGQGARGGASGIPDAYVRELAVNSLYDLSDAELSDYLLQLVQALKAEAYLDNCLSRFILFRALRNPLLIGLRLFWHLRSEIHLPDMHLKFGLLLEAFCLGCGPLLTFLARQVTALNRLETISARVKELTNEDEQRSRFREEVARPEARRDLEWLPSPLCLTERLGKLIIDKCDVKRSKKRPLWIVWSNSDRLATHHHAYYQLIFKYGDDLRQDMLTLQILRVMDRIWKNEGMDMCLVPYGCLATGPEMGLIEAVRNARTVMSIQGERLRAALQIDNTQLFKWLMQHINKTRDPTSQNENGAYERLIHNFTMSCAGYCVATFVLGIRDRHPDNIMVDTSGRLFHIDFGHILDNRKKKFGITRERVPFVLTKDFITVIAHGNPDVVLGAPVTDTGGGGSRNKHFQEFTQLCGRAYLLLRKHANLLLTLFAMMLPSGLPELTSVCDLEYVRKTLAVELNEEQALAYFHGKFNEAYYGAWTTKIDWFGHWMNT</sequence>
<dbReference type="PANTHER" id="PTHR10048">
    <property type="entry name" value="PHOSPHATIDYLINOSITOL KINASE"/>
    <property type="match status" value="1"/>
</dbReference>
<dbReference type="GO" id="GO:0035005">
    <property type="term" value="F:1-phosphatidylinositol-4-phosphate 3-kinase activity"/>
    <property type="evidence" value="ECO:0007669"/>
    <property type="project" value="TreeGrafter"/>
</dbReference>
<dbReference type="InterPro" id="IPR001263">
    <property type="entry name" value="PI3K_accessory_dom"/>
</dbReference>
<dbReference type="Gene3D" id="2.60.40.150">
    <property type="entry name" value="C2 domain"/>
    <property type="match status" value="1"/>
</dbReference>
<keyword evidence="13" id="KW-1185">Reference proteome</keyword>
<dbReference type="InterPro" id="IPR036940">
    <property type="entry name" value="PI3/4_kinase_cat_sf"/>
</dbReference>
<evidence type="ECO:0000259" key="10">
    <source>
        <dbReference type="PROSITE" id="PS51546"/>
    </source>
</evidence>
<dbReference type="Gene3D" id="1.10.1070.11">
    <property type="entry name" value="Phosphatidylinositol 3-/4-kinase, catalytic domain"/>
    <property type="match status" value="1"/>
</dbReference>
<comment type="similarity">
    <text evidence="5">Belongs to the PI3/PI4-kinase family.</text>
</comment>
<dbReference type="CDD" id="cd08380">
    <property type="entry name" value="C2_PI3K_like"/>
    <property type="match status" value="1"/>
</dbReference>
<comment type="caution">
    <text evidence="12">The sequence shown here is derived from an EMBL/GenBank/DDBJ whole genome shotgun (WGS) entry which is preliminary data.</text>
</comment>
<evidence type="ECO:0000256" key="2">
    <source>
        <dbReference type="ARBA" id="ARBA00022741"/>
    </source>
</evidence>
<keyword evidence="2" id="KW-0547">Nucleotide-binding</keyword>
<dbReference type="GO" id="GO:0016477">
    <property type="term" value="P:cell migration"/>
    <property type="evidence" value="ECO:0007669"/>
    <property type="project" value="TreeGrafter"/>
</dbReference>
<dbReference type="SMART" id="SM00146">
    <property type="entry name" value="PI3Kc"/>
    <property type="match status" value="1"/>
</dbReference>
<dbReference type="PROSITE" id="PS51546">
    <property type="entry name" value="PI3K_RBD"/>
    <property type="match status" value="1"/>
</dbReference>
<dbReference type="Pfam" id="PF02192">
    <property type="entry name" value="PI3K_p85B"/>
    <property type="match status" value="1"/>
</dbReference>